<organism evidence="2 3">
    <name type="scientific">Nonomuraea maheshkhaliensis</name>
    <dbReference type="NCBI Taxonomy" id="419590"/>
    <lineage>
        <taxon>Bacteria</taxon>
        <taxon>Bacillati</taxon>
        <taxon>Actinomycetota</taxon>
        <taxon>Actinomycetes</taxon>
        <taxon>Streptosporangiales</taxon>
        <taxon>Streptosporangiaceae</taxon>
        <taxon>Nonomuraea</taxon>
    </lineage>
</organism>
<name>A0ABN2EQR4_9ACTN</name>
<evidence type="ECO:0000256" key="1">
    <source>
        <dbReference type="SAM" id="MobiDB-lite"/>
    </source>
</evidence>
<accession>A0ABN2EQR4</accession>
<gene>
    <name evidence="2" type="ORF">GCM10009733_006890</name>
</gene>
<evidence type="ECO:0000313" key="2">
    <source>
        <dbReference type="EMBL" id="GAA1613425.1"/>
    </source>
</evidence>
<feature type="compositionally biased region" description="Basic and acidic residues" evidence="1">
    <location>
        <begin position="23"/>
        <end position="39"/>
    </location>
</feature>
<keyword evidence="3" id="KW-1185">Reference proteome</keyword>
<evidence type="ECO:0000313" key="3">
    <source>
        <dbReference type="Proteomes" id="UP001500064"/>
    </source>
</evidence>
<sequence length="63" mass="7226">MGESRMGCHVYENCGDHISVQETLDRVTEEAERDPERTARRPHRKVSRGERNSGETAGKQQTR</sequence>
<protein>
    <submittedName>
        <fullName evidence="2">Uncharacterized protein</fullName>
    </submittedName>
</protein>
<comment type="caution">
    <text evidence="2">The sequence shown here is derived from an EMBL/GenBank/DDBJ whole genome shotgun (WGS) entry which is preliminary data.</text>
</comment>
<feature type="compositionally biased region" description="Polar residues" evidence="1">
    <location>
        <begin position="54"/>
        <end position="63"/>
    </location>
</feature>
<dbReference type="Proteomes" id="UP001500064">
    <property type="component" value="Unassembled WGS sequence"/>
</dbReference>
<dbReference type="EMBL" id="BAAAMU010000003">
    <property type="protein sequence ID" value="GAA1613425.1"/>
    <property type="molecule type" value="Genomic_DNA"/>
</dbReference>
<proteinExistence type="predicted"/>
<feature type="region of interest" description="Disordered" evidence="1">
    <location>
        <begin position="22"/>
        <end position="63"/>
    </location>
</feature>
<reference evidence="2 3" key="1">
    <citation type="journal article" date="2019" name="Int. J. Syst. Evol. Microbiol.">
        <title>The Global Catalogue of Microorganisms (GCM) 10K type strain sequencing project: providing services to taxonomists for standard genome sequencing and annotation.</title>
        <authorList>
            <consortium name="The Broad Institute Genomics Platform"/>
            <consortium name="The Broad Institute Genome Sequencing Center for Infectious Disease"/>
            <person name="Wu L."/>
            <person name="Ma J."/>
        </authorList>
    </citation>
    <scope>NUCLEOTIDE SEQUENCE [LARGE SCALE GENOMIC DNA]</scope>
    <source>
        <strain evidence="2 3">JCM 13929</strain>
    </source>
</reference>